<sequence length="76" mass="8895">MTTTTCCRSHLNNTPPVNLLLCHLYLRPSGQMKELSSFCWCFWTFWPCRTAVRPIVRITSNRGKEQGTQRQHTLQL</sequence>
<comment type="caution">
    <text evidence="1">The sequence shown here is derived from an EMBL/GenBank/DDBJ whole genome shotgun (WGS) entry which is preliminary data.</text>
</comment>
<evidence type="ECO:0000313" key="1">
    <source>
        <dbReference type="EMBL" id="TVU05859.1"/>
    </source>
</evidence>
<proteinExistence type="predicted"/>
<dbReference type="Gramene" id="TVU05859">
    <property type="protein sequence ID" value="TVU05859"/>
    <property type="gene ID" value="EJB05_49043"/>
</dbReference>
<name>A0A5J9T386_9POAL</name>
<keyword evidence="2" id="KW-1185">Reference proteome</keyword>
<protein>
    <submittedName>
        <fullName evidence="1">Uncharacterized protein</fullName>
    </submittedName>
</protein>
<reference evidence="1 2" key="1">
    <citation type="journal article" date="2019" name="Sci. Rep.">
        <title>A high-quality genome of Eragrostis curvula grass provides insights into Poaceae evolution and supports new strategies to enhance forage quality.</title>
        <authorList>
            <person name="Carballo J."/>
            <person name="Santos B.A.C.M."/>
            <person name="Zappacosta D."/>
            <person name="Garbus I."/>
            <person name="Selva J.P."/>
            <person name="Gallo C.A."/>
            <person name="Diaz A."/>
            <person name="Albertini E."/>
            <person name="Caccamo M."/>
            <person name="Echenique V."/>
        </authorList>
    </citation>
    <scope>NUCLEOTIDE SEQUENCE [LARGE SCALE GENOMIC DNA]</scope>
    <source>
        <strain evidence="2">cv. Victoria</strain>
        <tissue evidence="1">Leaf</tissue>
    </source>
</reference>
<accession>A0A5J9T386</accession>
<organism evidence="1 2">
    <name type="scientific">Eragrostis curvula</name>
    <name type="common">weeping love grass</name>
    <dbReference type="NCBI Taxonomy" id="38414"/>
    <lineage>
        <taxon>Eukaryota</taxon>
        <taxon>Viridiplantae</taxon>
        <taxon>Streptophyta</taxon>
        <taxon>Embryophyta</taxon>
        <taxon>Tracheophyta</taxon>
        <taxon>Spermatophyta</taxon>
        <taxon>Magnoliopsida</taxon>
        <taxon>Liliopsida</taxon>
        <taxon>Poales</taxon>
        <taxon>Poaceae</taxon>
        <taxon>PACMAD clade</taxon>
        <taxon>Chloridoideae</taxon>
        <taxon>Eragrostideae</taxon>
        <taxon>Eragrostidinae</taxon>
        <taxon>Eragrostis</taxon>
    </lineage>
</organism>
<evidence type="ECO:0000313" key="2">
    <source>
        <dbReference type="Proteomes" id="UP000324897"/>
    </source>
</evidence>
<dbReference type="Proteomes" id="UP000324897">
    <property type="component" value="Unassembled WGS sequence"/>
</dbReference>
<gene>
    <name evidence="1" type="ORF">EJB05_49043</name>
</gene>
<dbReference type="EMBL" id="RWGY01000051">
    <property type="protein sequence ID" value="TVU05859.1"/>
    <property type="molecule type" value="Genomic_DNA"/>
</dbReference>
<dbReference type="AlphaFoldDB" id="A0A5J9T386"/>